<dbReference type="EMBL" id="AZGZ01000001">
    <property type="protein sequence ID" value="KZZ97847.1"/>
    <property type="molecule type" value="Genomic_DNA"/>
</dbReference>
<proteinExistence type="predicted"/>
<feature type="compositionally biased region" description="Basic and acidic residues" evidence="1">
    <location>
        <begin position="139"/>
        <end position="177"/>
    </location>
</feature>
<name>A0A168DKP4_9EURO</name>
<feature type="compositionally biased region" description="Basic and acidic residues" evidence="1">
    <location>
        <begin position="85"/>
        <end position="98"/>
    </location>
</feature>
<sequence>MDQQSRNTLVAMLAQLSSALDHFEKLQPPSTEVPGAGGTNEGNTARKSVKRPRIQEEIGSNGQTQNMNTHTDSAQNAPLKSLKRLRIDDYDHPDRSRFDSNAQGAEEQKKAKVENVDETNQRTVASQYDPTETEDISEEVERRLREKEERHRRSEGRRDTKRKRDDDHDWTAQRSTEDVPTQQNIKRLRTTSSTPDGHARTNTVWKGVSRNDRRKRSRPTSRTRI</sequence>
<dbReference type="AlphaFoldDB" id="A0A168DKP4"/>
<accession>A0A168DKP4</accession>
<dbReference type="Proteomes" id="UP000242877">
    <property type="component" value="Unassembled WGS sequence"/>
</dbReference>
<comment type="caution">
    <text evidence="2">The sequence shown here is derived from an EMBL/GenBank/DDBJ whole genome shotgun (WGS) entry which is preliminary data.</text>
</comment>
<feature type="compositionally biased region" description="Polar residues" evidence="1">
    <location>
        <begin position="178"/>
        <end position="204"/>
    </location>
</feature>
<feature type="compositionally biased region" description="Polar residues" evidence="1">
    <location>
        <begin position="121"/>
        <end position="130"/>
    </location>
</feature>
<feature type="region of interest" description="Disordered" evidence="1">
    <location>
        <begin position="22"/>
        <end position="225"/>
    </location>
</feature>
<reference evidence="2 3" key="1">
    <citation type="journal article" date="2016" name="Genome Biol. Evol.">
        <title>Divergent and convergent evolution of fungal pathogenicity.</title>
        <authorList>
            <person name="Shang Y."/>
            <person name="Xiao G."/>
            <person name="Zheng P."/>
            <person name="Cen K."/>
            <person name="Zhan S."/>
            <person name="Wang C."/>
        </authorList>
    </citation>
    <scope>NUCLEOTIDE SEQUENCE [LARGE SCALE GENOMIC DNA]</scope>
    <source>
        <strain evidence="2 3">ARSEF 7405</strain>
    </source>
</reference>
<gene>
    <name evidence="2" type="ORF">AAP_00108</name>
</gene>
<evidence type="ECO:0000313" key="3">
    <source>
        <dbReference type="Proteomes" id="UP000242877"/>
    </source>
</evidence>
<protein>
    <submittedName>
        <fullName evidence="2">Uncharacterized protein</fullName>
    </submittedName>
</protein>
<keyword evidence="3" id="KW-1185">Reference proteome</keyword>
<organism evidence="2 3">
    <name type="scientific">Ascosphaera apis ARSEF 7405</name>
    <dbReference type="NCBI Taxonomy" id="392613"/>
    <lineage>
        <taxon>Eukaryota</taxon>
        <taxon>Fungi</taxon>
        <taxon>Dikarya</taxon>
        <taxon>Ascomycota</taxon>
        <taxon>Pezizomycotina</taxon>
        <taxon>Eurotiomycetes</taxon>
        <taxon>Eurotiomycetidae</taxon>
        <taxon>Onygenales</taxon>
        <taxon>Ascosphaeraceae</taxon>
        <taxon>Ascosphaera</taxon>
    </lineage>
</organism>
<feature type="compositionally biased region" description="Basic residues" evidence="1">
    <location>
        <begin position="212"/>
        <end position="225"/>
    </location>
</feature>
<evidence type="ECO:0000313" key="2">
    <source>
        <dbReference type="EMBL" id="KZZ97847.1"/>
    </source>
</evidence>
<evidence type="ECO:0000256" key="1">
    <source>
        <dbReference type="SAM" id="MobiDB-lite"/>
    </source>
</evidence>
<feature type="compositionally biased region" description="Polar residues" evidence="1">
    <location>
        <begin position="58"/>
        <end position="78"/>
    </location>
</feature>
<dbReference type="VEuPathDB" id="FungiDB:AAP_00108"/>
<feature type="compositionally biased region" description="Basic and acidic residues" evidence="1">
    <location>
        <begin position="106"/>
        <end position="115"/>
    </location>
</feature>